<protein>
    <recommendedName>
        <fullName evidence="3">SprT-like family protein</fullName>
    </recommendedName>
</protein>
<name>A0A4R7CTL3_9SPHI</name>
<evidence type="ECO:0000313" key="1">
    <source>
        <dbReference type="EMBL" id="TDS11753.1"/>
    </source>
</evidence>
<organism evidence="1 2">
    <name type="scientific">Sphingobacterium paludis</name>
    <dbReference type="NCBI Taxonomy" id="1476465"/>
    <lineage>
        <taxon>Bacteria</taxon>
        <taxon>Pseudomonadati</taxon>
        <taxon>Bacteroidota</taxon>
        <taxon>Sphingobacteriia</taxon>
        <taxon>Sphingobacteriales</taxon>
        <taxon>Sphingobacteriaceae</taxon>
        <taxon>Sphingobacterium</taxon>
    </lineage>
</organism>
<evidence type="ECO:0008006" key="3">
    <source>
        <dbReference type="Google" id="ProtNLM"/>
    </source>
</evidence>
<evidence type="ECO:0000313" key="2">
    <source>
        <dbReference type="Proteomes" id="UP000294752"/>
    </source>
</evidence>
<dbReference type="EMBL" id="SNZV01000007">
    <property type="protein sequence ID" value="TDS11753.1"/>
    <property type="molecule type" value="Genomic_DNA"/>
</dbReference>
<gene>
    <name evidence="1" type="ORF">B0I21_10796</name>
</gene>
<accession>A0A4R7CTL3</accession>
<sequence length="165" mass="18530">MISGYGTTAAGDPVIYLNSNEPTIAHVPDIAIVATMLHEAIHAYLLVYDKNDPSAAKLKYPELFTNYQKNERNFNKTHHTIMARDFISDLAKALKSFGEANKYDIDKQVYDDLAWKGLTNGDAEGFNSLSETDKYRINRRILAEQYGIPKDEINIEQVGKALGCK</sequence>
<dbReference type="AlphaFoldDB" id="A0A4R7CTL3"/>
<proteinExistence type="predicted"/>
<keyword evidence="2" id="KW-1185">Reference proteome</keyword>
<reference evidence="1 2" key="1">
    <citation type="submission" date="2019-03" db="EMBL/GenBank/DDBJ databases">
        <title>Genomic Encyclopedia of Type Strains, Phase III (KMG-III): the genomes of soil and plant-associated and newly described type strains.</title>
        <authorList>
            <person name="Whitman W."/>
        </authorList>
    </citation>
    <scope>NUCLEOTIDE SEQUENCE [LARGE SCALE GENOMIC DNA]</scope>
    <source>
        <strain evidence="1 2">CGMCC 1.12801</strain>
    </source>
</reference>
<comment type="caution">
    <text evidence="1">The sequence shown here is derived from an EMBL/GenBank/DDBJ whole genome shotgun (WGS) entry which is preliminary data.</text>
</comment>
<dbReference type="Proteomes" id="UP000294752">
    <property type="component" value="Unassembled WGS sequence"/>
</dbReference>